<dbReference type="SUPFAM" id="SSF53383">
    <property type="entry name" value="PLP-dependent transferases"/>
    <property type="match status" value="1"/>
</dbReference>
<dbReference type="Gene3D" id="3.90.1150.10">
    <property type="entry name" value="Aspartate Aminotransferase, domain 1"/>
    <property type="match status" value="1"/>
</dbReference>
<dbReference type="Proteomes" id="UP000323337">
    <property type="component" value="Unassembled WGS sequence"/>
</dbReference>
<comment type="caution">
    <text evidence="9">The sequence shown here is derived from an EMBL/GenBank/DDBJ whole genome shotgun (WGS) entry which is preliminary data.</text>
</comment>
<dbReference type="EMBL" id="VSIV01000004">
    <property type="protein sequence ID" value="TYB37303.1"/>
    <property type="molecule type" value="Genomic_DNA"/>
</dbReference>
<comment type="cofactor">
    <cofactor evidence="1 7">
        <name>pyridoxal 5'-phosphate</name>
        <dbReference type="ChEBI" id="CHEBI:597326"/>
    </cofactor>
</comment>
<organism evidence="9 10">
    <name type="scientific">Flexistipes sinusarabici</name>
    <dbReference type="NCBI Taxonomy" id="2352"/>
    <lineage>
        <taxon>Bacteria</taxon>
        <taxon>Pseudomonadati</taxon>
        <taxon>Deferribacterota</taxon>
        <taxon>Deferribacteres</taxon>
        <taxon>Deferribacterales</taxon>
        <taxon>Flexistipitaceae</taxon>
        <taxon>Flexistipes</taxon>
    </lineage>
</organism>
<dbReference type="GO" id="GO:0051536">
    <property type="term" value="F:iron-sulfur cluster binding"/>
    <property type="evidence" value="ECO:0007669"/>
    <property type="project" value="UniProtKB-KW"/>
</dbReference>
<keyword evidence="9" id="KW-0032">Aminotransferase</keyword>
<evidence type="ECO:0000259" key="8">
    <source>
        <dbReference type="Pfam" id="PF00266"/>
    </source>
</evidence>
<accession>A0A5D0MYS6</accession>
<evidence type="ECO:0000313" key="10">
    <source>
        <dbReference type="Proteomes" id="UP000323337"/>
    </source>
</evidence>
<dbReference type="Gene3D" id="3.40.640.10">
    <property type="entry name" value="Type I PLP-dependent aspartate aminotransferase-like (Major domain)"/>
    <property type="match status" value="1"/>
</dbReference>
<gene>
    <name evidence="9" type="ORF">FXF49_00110</name>
</gene>
<keyword evidence="9" id="KW-0808">Transferase</keyword>
<comment type="similarity">
    <text evidence="2">Belongs to the class-V pyridoxal-phosphate-dependent aminotransferase family. NifS/IscS subfamily.</text>
</comment>
<evidence type="ECO:0000256" key="5">
    <source>
        <dbReference type="ARBA" id="ARBA00023004"/>
    </source>
</evidence>
<keyword evidence="3" id="KW-0479">Metal-binding</keyword>
<dbReference type="AlphaFoldDB" id="A0A5D0MYS6"/>
<evidence type="ECO:0000256" key="3">
    <source>
        <dbReference type="ARBA" id="ARBA00022723"/>
    </source>
</evidence>
<feature type="domain" description="Aminotransferase class V" evidence="8">
    <location>
        <begin position="2"/>
        <end position="355"/>
    </location>
</feature>
<keyword evidence="5" id="KW-0408">Iron</keyword>
<proteinExistence type="inferred from homology"/>
<evidence type="ECO:0000313" key="9">
    <source>
        <dbReference type="EMBL" id="TYB37303.1"/>
    </source>
</evidence>
<dbReference type="InterPro" id="IPR015421">
    <property type="entry name" value="PyrdxlP-dep_Trfase_major"/>
</dbReference>
<dbReference type="InterPro" id="IPR020578">
    <property type="entry name" value="Aminotrans_V_PyrdxlP_BS"/>
</dbReference>
<evidence type="ECO:0000256" key="4">
    <source>
        <dbReference type="ARBA" id="ARBA00022898"/>
    </source>
</evidence>
<dbReference type="PANTHER" id="PTHR11601:SF50">
    <property type="entry name" value="CYSTEINE DESULFURASE ISCS 2-RELATED"/>
    <property type="match status" value="1"/>
</dbReference>
<evidence type="ECO:0000256" key="6">
    <source>
        <dbReference type="ARBA" id="ARBA00023014"/>
    </source>
</evidence>
<dbReference type="PANTHER" id="PTHR11601">
    <property type="entry name" value="CYSTEINE DESULFURYLASE FAMILY MEMBER"/>
    <property type="match status" value="1"/>
</dbReference>
<keyword evidence="6" id="KW-0411">Iron-sulfur</keyword>
<dbReference type="PIRSF" id="PIRSF005572">
    <property type="entry name" value="NifS"/>
    <property type="match status" value="1"/>
</dbReference>
<evidence type="ECO:0000256" key="7">
    <source>
        <dbReference type="RuleBase" id="RU004504"/>
    </source>
</evidence>
<dbReference type="InterPro" id="IPR015424">
    <property type="entry name" value="PyrdxlP-dep_Trfase"/>
</dbReference>
<dbReference type="RefSeq" id="WP_303699876.1">
    <property type="nucleotide sequence ID" value="NZ_VSIV01000004.1"/>
</dbReference>
<dbReference type="GO" id="GO:0008483">
    <property type="term" value="F:transaminase activity"/>
    <property type="evidence" value="ECO:0007669"/>
    <property type="project" value="UniProtKB-KW"/>
</dbReference>
<dbReference type="InterPro" id="IPR015422">
    <property type="entry name" value="PyrdxlP-dep_Trfase_small"/>
</dbReference>
<dbReference type="InterPro" id="IPR016454">
    <property type="entry name" value="Cysteine_dSase"/>
</dbReference>
<dbReference type="InterPro" id="IPR000192">
    <property type="entry name" value="Aminotrans_V_dom"/>
</dbReference>
<reference evidence="9 10" key="1">
    <citation type="submission" date="2019-08" db="EMBL/GenBank/DDBJ databases">
        <title>Genomic characterization of a novel candidate phylum (ARYD3) from a high temperature, high salinity tertiary oil reservoir in north central Oklahoma, USA.</title>
        <authorList>
            <person name="Youssef N.H."/>
            <person name="Yadav A."/>
            <person name="Elshahed M.S."/>
        </authorList>
    </citation>
    <scope>NUCLEOTIDE SEQUENCE [LARGE SCALE GENOMIC DNA]</scope>
    <source>
        <strain evidence="9">ARYD1</strain>
    </source>
</reference>
<dbReference type="PROSITE" id="PS00595">
    <property type="entry name" value="AA_TRANSFER_CLASS_5"/>
    <property type="match status" value="1"/>
</dbReference>
<keyword evidence="4" id="KW-0663">Pyridoxal phosphate</keyword>
<protein>
    <submittedName>
        <fullName evidence="9">Aminotransferase class V-fold PLP-dependent enzyme</fullName>
    </submittedName>
</protein>
<evidence type="ECO:0000256" key="1">
    <source>
        <dbReference type="ARBA" id="ARBA00001933"/>
    </source>
</evidence>
<dbReference type="GO" id="GO:0046872">
    <property type="term" value="F:metal ion binding"/>
    <property type="evidence" value="ECO:0007669"/>
    <property type="project" value="UniProtKB-KW"/>
</dbReference>
<dbReference type="Pfam" id="PF00266">
    <property type="entry name" value="Aminotran_5"/>
    <property type="match status" value="1"/>
</dbReference>
<sequence length="368" mass="40839">MIYLDYAATTPVYNEISKKIPDLLDKYNFNPSALYSAGVKTREVLGNARRQLAFYLNVSPENIIFTSSATEAANMVFKGLNYKTANQILLSNLEHKSVIESAESASELGAETVYIKHHRDGMEFEDISPFIDENVRICSIMLVNNETGAVNQLEKLAYEIKSYSKDILVFADIVQGFGKIPVNLENIDFASISGHKLGSLKGVGCLYAKKPEILKPLIVGGGQEFGLRSGTENVVAVLTLIQALKTTAKLYEENREHLKKLKKKMVDFCNKMRFHINSPENSVDYIFNFSTGMLPSEVLINHLSSKEIYVSAASACTKGGVSRVLKNMGYSDGIAATALRISLHPDVKEEDIDKLIHEIEWASENLVL</sequence>
<evidence type="ECO:0000256" key="2">
    <source>
        <dbReference type="ARBA" id="ARBA00006490"/>
    </source>
</evidence>
<dbReference type="Gene3D" id="1.10.260.50">
    <property type="match status" value="1"/>
</dbReference>
<name>A0A5D0MYS6_FLESI</name>